<dbReference type="InterPro" id="IPR050523">
    <property type="entry name" value="AKR_Detox_Biosynth"/>
</dbReference>
<dbReference type="GO" id="GO:0016491">
    <property type="term" value="F:oxidoreductase activity"/>
    <property type="evidence" value="ECO:0007669"/>
    <property type="project" value="UniProtKB-KW"/>
</dbReference>
<keyword evidence="1" id="KW-0560">Oxidoreductase</keyword>
<dbReference type="EMBL" id="BAAAHC010000013">
    <property type="protein sequence ID" value="GAA0529472.1"/>
    <property type="molecule type" value="Genomic_DNA"/>
</dbReference>
<evidence type="ECO:0000313" key="6">
    <source>
        <dbReference type="Proteomes" id="UP001500220"/>
    </source>
</evidence>
<reference evidence="4" key="4">
    <citation type="submission" date="2020-09" db="EMBL/GenBank/DDBJ databases">
        <authorList>
            <person name="Sun Q."/>
            <person name="Zhou Y."/>
        </authorList>
    </citation>
    <scope>NUCLEOTIDE SEQUENCE</scope>
    <source>
        <strain evidence="4">CGMCC 4.7206</strain>
    </source>
</reference>
<dbReference type="Gene3D" id="3.20.20.100">
    <property type="entry name" value="NADP-dependent oxidoreductase domain"/>
    <property type="match status" value="1"/>
</dbReference>
<reference evidence="3" key="1">
    <citation type="journal article" date="2014" name="Int. J. Syst. Evol. Microbiol.">
        <title>Complete genome of a new Firmicutes species belonging to the dominant human colonic microbiota ('Ruminococcus bicirculans') reveals two chromosomes and a selective capacity to utilize plant glucans.</title>
        <authorList>
            <consortium name="NISC Comparative Sequencing Program"/>
            <person name="Wegmann U."/>
            <person name="Louis P."/>
            <person name="Goesmann A."/>
            <person name="Henrissat B."/>
            <person name="Duncan S.H."/>
            <person name="Flint H.J."/>
        </authorList>
    </citation>
    <scope>NUCLEOTIDE SEQUENCE</scope>
    <source>
        <strain evidence="3">JCM 10664</strain>
    </source>
</reference>
<keyword evidence="6" id="KW-1185">Reference proteome</keyword>
<dbReference type="SUPFAM" id="SSF51430">
    <property type="entry name" value="NAD(P)-linked oxidoreductase"/>
    <property type="match status" value="1"/>
</dbReference>
<dbReference type="FunFam" id="3.20.20.100:FF:000004">
    <property type="entry name" value="Oxidoreductase, aldo/keto reductase"/>
    <property type="match status" value="1"/>
</dbReference>
<dbReference type="PANTHER" id="PTHR43364">
    <property type="entry name" value="NADH-SPECIFIC METHYLGLYOXAL REDUCTASE-RELATED"/>
    <property type="match status" value="1"/>
</dbReference>
<dbReference type="Pfam" id="PF00248">
    <property type="entry name" value="Aldo_ket_red"/>
    <property type="match status" value="1"/>
</dbReference>
<dbReference type="Proteomes" id="UP001500220">
    <property type="component" value="Unassembled WGS sequence"/>
</dbReference>
<evidence type="ECO:0000313" key="3">
    <source>
        <dbReference type="EMBL" id="GAA0529472.1"/>
    </source>
</evidence>
<protein>
    <submittedName>
        <fullName evidence="3">Aldo/keto reductase</fullName>
    </submittedName>
    <submittedName>
        <fullName evidence="4">Oxidoreductase</fullName>
    </submittedName>
</protein>
<evidence type="ECO:0000256" key="1">
    <source>
        <dbReference type="ARBA" id="ARBA00023002"/>
    </source>
</evidence>
<dbReference type="InterPro" id="IPR036812">
    <property type="entry name" value="NAD(P)_OxRdtase_dom_sf"/>
</dbReference>
<dbReference type="Proteomes" id="UP000597989">
    <property type="component" value="Unassembled WGS sequence"/>
</dbReference>
<feature type="domain" description="NADP-dependent oxidoreductase" evidence="2">
    <location>
        <begin position="15"/>
        <end position="312"/>
    </location>
</feature>
<comment type="caution">
    <text evidence="4">The sequence shown here is derived from an EMBL/GenBank/DDBJ whole genome shotgun (WGS) entry which is preliminary data.</text>
</comment>
<reference evidence="3" key="5">
    <citation type="submission" date="2023-12" db="EMBL/GenBank/DDBJ databases">
        <authorList>
            <person name="Sun Q."/>
            <person name="Inoue M."/>
        </authorList>
    </citation>
    <scope>NUCLEOTIDE SEQUENCE</scope>
    <source>
        <strain evidence="3">JCM 10664</strain>
    </source>
</reference>
<dbReference type="AlphaFoldDB" id="A0A917JZ02"/>
<accession>A0A917JZ02</accession>
<dbReference type="PANTHER" id="PTHR43364:SF18">
    <property type="entry name" value="OXIDOREDUCTASE"/>
    <property type="match status" value="1"/>
</dbReference>
<evidence type="ECO:0000313" key="4">
    <source>
        <dbReference type="EMBL" id="GGI91030.1"/>
    </source>
</evidence>
<evidence type="ECO:0000313" key="5">
    <source>
        <dbReference type="Proteomes" id="UP000597989"/>
    </source>
</evidence>
<sequence length="327" mass="35226">MEHRQLGRSGLRVSRLALGTMTWGLDTDADEAAHQLTTFHEAGGTLVDTADVYQDGHSEQILGDLLTTHIPRNDIILATKAVARRTPGPFGGGASRGALLTALDGSLRRLRVDHIDLWQLHAWDPTVPLDETLAALDTAVTTGKVRYAGISNYSGWQLATAATHQNAHPTRTPLISTQVEYSLLERGIEREVTPAAHHHGLGILAWAPLGRGVLTGKYRNATPPDSRGATHHYASYVEHHRTERAARIVHAVLTAADGLGTTPAHVALAWVRDRPGVTAPVVGARTTTQLKTALATEDLTLPPAIRAALDDISAPQRSYPERNPTQP</sequence>
<proteinExistence type="predicted"/>
<gene>
    <name evidence="3" type="ORF">GCM10009545_34860</name>
    <name evidence="4" type="ORF">GCM10011581_30060</name>
</gene>
<dbReference type="EMBL" id="BMMT01000010">
    <property type="protein sequence ID" value="GGI91030.1"/>
    <property type="molecule type" value="Genomic_DNA"/>
</dbReference>
<name>A0A917JZ02_9PSEU</name>
<dbReference type="InterPro" id="IPR023210">
    <property type="entry name" value="NADP_OxRdtase_dom"/>
</dbReference>
<reference evidence="6" key="3">
    <citation type="journal article" date="2019" name="Int. J. Syst. Evol. Microbiol.">
        <title>The Global Catalogue of Microorganisms (GCM) 10K type strain sequencing project: providing services to taxonomists for standard genome sequencing and annotation.</title>
        <authorList>
            <consortium name="The Broad Institute Genomics Platform"/>
            <consortium name="The Broad Institute Genome Sequencing Center for Infectious Disease"/>
            <person name="Wu L."/>
            <person name="Ma J."/>
        </authorList>
    </citation>
    <scope>NUCLEOTIDE SEQUENCE [LARGE SCALE GENOMIC DNA]</scope>
    <source>
        <strain evidence="6">JCM 10664</strain>
    </source>
</reference>
<evidence type="ECO:0000259" key="2">
    <source>
        <dbReference type="Pfam" id="PF00248"/>
    </source>
</evidence>
<organism evidence="4 5">
    <name type="scientific">Saccharopolyspora thermophila</name>
    <dbReference type="NCBI Taxonomy" id="89367"/>
    <lineage>
        <taxon>Bacteria</taxon>
        <taxon>Bacillati</taxon>
        <taxon>Actinomycetota</taxon>
        <taxon>Actinomycetes</taxon>
        <taxon>Pseudonocardiales</taxon>
        <taxon>Pseudonocardiaceae</taxon>
        <taxon>Saccharopolyspora</taxon>
    </lineage>
</organism>
<dbReference type="RefSeq" id="WP_188988066.1">
    <property type="nucleotide sequence ID" value="NZ_BAAAHC010000013.1"/>
</dbReference>
<dbReference type="GO" id="GO:0005829">
    <property type="term" value="C:cytosol"/>
    <property type="evidence" value="ECO:0007669"/>
    <property type="project" value="TreeGrafter"/>
</dbReference>
<reference evidence="4 5" key="2">
    <citation type="journal article" date="2014" name="Int. J. Syst. Evol. Microbiol.">
        <title>Complete genome sequence of Corynebacterium casei LMG S-19264T (=DSM 44701T), isolated from a smear-ripened cheese.</title>
        <authorList>
            <consortium name="US DOE Joint Genome Institute (JGI-PGF)"/>
            <person name="Walter F."/>
            <person name="Albersmeier A."/>
            <person name="Kalinowski J."/>
            <person name="Ruckert C."/>
        </authorList>
    </citation>
    <scope>NUCLEOTIDE SEQUENCE [LARGE SCALE GENOMIC DNA]</scope>
    <source>
        <strain evidence="4 5">CGMCC 4.7206</strain>
    </source>
</reference>